<organism evidence="1 2">
    <name type="scientific">Prevotella communis</name>
    <dbReference type="NCBI Taxonomy" id="2913614"/>
    <lineage>
        <taxon>Bacteria</taxon>
        <taxon>Pseudomonadati</taxon>
        <taxon>Bacteroidota</taxon>
        <taxon>Bacteroidia</taxon>
        <taxon>Bacteroidales</taxon>
        <taxon>Prevotellaceae</taxon>
        <taxon>Prevotella</taxon>
    </lineage>
</organism>
<name>A0A1H0KA31_9BACT</name>
<protein>
    <submittedName>
        <fullName evidence="1">Uncharacterized protein</fullName>
    </submittedName>
</protein>
<evidence type="ECO:0000313" key="2">
    <source>
        <dbReference type="Proteomes" id="UP000199134"/>
    </source>
</evidence>
<proteinExistence type="predicted"/>
<dbReference type="AlphaFoldDB" id="A0A1H0KA31"/>
<dbReference type="RefSeq" id="WP_091854845.1">
    <property type="nucleotide sequence ID" value="NZ_FNIW01000024.1"/>
</dbReference>
<gene>
    <name evidence="1" type="ORF">SAMN04487900_12421</name>
</gene>
<comment type="caution">
    <text evidence="1">The sequence shown here is derived from an EMBL/GenBank/DDBJ whole genome shotgun (WGS) entry which is preliminary data.</text>
</comment>
<dbReference type="OrthoDB" id="9765084at2"/>
<reference evidence="2" key="1">
    <citation type="submission" date="2016-10" db="EMBL/GenBank/DDBJ databases">
        <authorList>
            <person name="de Groot N.N."/>
        </authorList>
    </citation>
    <scope>NUCLEOTIDE SEQUENCE [LARGE SCALE GENOMIC DNA]</scope>
    <source>
        <strain evidence="2">BP1-145</strain>
    </source>
</reference>
<evidence type="ECO:0000313" key="1">
    <source>
        <dbReference type="EMBL" id="SDO52590.1"/>
    </source>
</evidence>
<dbReference type="Proteomes" id="UP000199134">
    <property type="component" value="Unassembled WGS sequence"/>
</dbReference>
<accession>A0A1H0KA31</accession>
<dbReference type="EMBL" id="FNIW01000024">
    <property type="protein sequence ID" value="SDO52590.1"/>
    <property type="molecule type" value="Genomic_DNA"/>
</dbReference>
<sequence>MITIPTGEIKQPSYHADDLGFVFKWHGHLLRGIYPNAVDQAKGYFESGFLEEIVRKGLFPKTWISDFNNEQFGLIIEHELIEPVTYATEWNFQMLKDAAMLLLDIALIGRKYGYDMIDCHKLNVMFYHNSPLYVDLGSFVPAKKGAKGWKPFSSFLQSYFYILDVWSHGASQLAKRMMAPHVEMNEQDYLVYKSWLCRVCPPILNARRMVRKRLCELANMSDEQTEIYTKKVGSLWGALANYSRKIVQGFRFAPSQHLERYKRRVCKMSLGAVPVMAEDLENTDIALIETLQKQFSEIQTATVINAPNGSIYGDIIKKSSISSLVSIQENESKARQEYLYYQQKDFNICCVNVILSGGGILVRDKFPEDRLSSELVILPGYEVSKGSFGVHNALVELESLLIYSKLKKIVMSTNTKYKDFIRGCQERFNVTLLNTGIINNSMGGGKFADGQCVILIISKK</sequence>